<evidence type="ECO:0000313" key="1">
    <source>
        <dbReference type="EMBL" id="NIY73600.1"/>
    </source>
</evidence>
<gene>
    <name evidence="1" type="ORF">HCZ30_14295</name>
</gene>
<organism evidence="1 2">
    <name type="scientific">Marivivens donghaensis</name>
    <dbReference type="NCBI Taxonomy" id="1699413"/>
    <lineage>
        <taxon>Bacteria</taxon>
        <taxon>Pseudomonadati</taxon>
        <taxon>Pseudomonadota</taxon>
        <taxon>Alphaproteobacteria</taxon>
        <taxon>Rhodobacterales</taxon>
        <taxon>Paracoccaceae</taxon>
        <taxon>Marivivens group</taxon>
        <taxon>Marivivens</taxon>
    </lineage>
</organism>
<accession>A0ABX0W1Q3</accession>
<evidence type="ECO:0000313" key="2">
    <source>
        <dbReference type="Proteomes" id="UP000709466"/>
    </source>
</evidence>
<evidence type="ECO:0008006" key="3">
    <source>
        <dbReference type="Google" id="ProtNLM"/>
    </source>
</evidence>
<dbReference type="EMBL" id="JAATOP010000011">
    <property type="protein sequence ID" value="NIY73600.1"/>
    <property type="molecule type" value="Genomic_DNA"/>
</dbReference>
<keyword evidence="2" id="KW-1185">Reference proteome</keyword>
<reference evidence="1 2" key="1">
    <citation type="submission" date="2020-03" db="EMBL/GenBank/DDBJ databases">
        <title>Bacterial isolates of synthetic phycosphere.</title>
        <authorList>
            <person name="Fu H."/>
            <person name="Moran M.A."/>
        </authorList>
    </citation>
    <scope>NUCLEOTIDE SEQUENCE [LARGE SCALE GENOMIC DNA]</scope>
    <source>
        <strain evidence="1 2">HF1</strain>
    </source>
</reference>
<proteinExistence type="predicted"/>
<dbReference type="RefSeq" id="WP_167638982.1">
    <property type="nucleotide sequence ID" value="NZ_JAATOP010000011.1"/>
</dbReference>
<name>A0ABX0W1Q3_9RHOB</name>
<comment type="caution">
    <text evidence="1">The sequence shown here is derived from an EMBL/GenBank/DDBJ whole genome shotgun (WGS) entry which is preliminary data.</text>
</comment>
<protein>
    <recommendedName>
        <fullName evidence="3">Histidine kinase</fullName>
    </recommendedName>
</protein>
<dbReference type="Proteomes" id="UP000709466">
    <property type="component" value="Unassembled WGS sequence"/>
</dbReference>
<sequence length="77" mass="8421">MSTTFRELLTRVDGPTLLEKLDLGPSEVLDDLCALACDLTGMDAAAVAMALDKDISVIGHHKMPATRFRRSIYNSIQ</sequence>